<name>A0A6G1Q486_CHAAH</name>
<organism evidence="2 3">
    <name type="scientific">Channa argus</name>
    <name type="common">Northern snakehead</name>
    <name type="synonym">Ophicephalus argus</name>
    <dbReference type="NCBI Taxonomy" id="215402"/>
    <lineage>
        <taxon>Eukaryota</taxon>
        <taxon>Metazoa</taxon>
        <taxon>Chordata</taxon>
        <taxon>Craniata</taxon>
        <taxon>Vertebrata</taxon>
        <taxon>Euteleostomi</taxon>
        <taxon>Actinopterygii</taxon>
        <taxon>Neopterygii</taxon>
        <taxon>Teleostei</taxon>
        <taxon>Neoteleostei</taxon>
        <taxon>Acanthomorphata</taxon>
        <taxon>Anabantaria</taxon>
        <taxon>Anabantiformes</taxon>
        <taxon>Channoidei</taxon>
        <taxon>Channidae</taxon>
        <taxon>Channa</taxon>
    </lineage>
</organism>
<reference evidence="3" key="2">
    <citation type="submission" date="2019-02" db="EMBL/GenBank/DDBJ databases">
        <title>Opniocepnalus argus Var Kimnra genome.</title>
        <authorList>
            <person name="Zhou C."/>
            <person name="Xiao S."/>
        </authorList>
    </citation>
    <scope>NUCLEOTIDE SEQUENCE [LARGE SCALE GENOMIC DNA]</scope>
</reference>
<proteinExistence type="predicted"/>
<dbReference type="AlphaFoldDB" id="A0A6G1Q486"/>
<feature type="compositionally biased region" description="Basic and acidic residues" evidence="1">
    <location>
        <begin position="1"/>
        <end position="12"/>
    </location>
</feature>
<feature type="compositionally biased region" description="Polar residues" evidence="1">
    <location>
        <begin position="28"/>
        <end position="44"/>
    </location>
</feature>
<dbReference type="EMBL" id="CM015723">
    <property type="protein sequence ID" value="KAF3697431.1"/>
    <property type="molecule type" value="Genomic_DNA"/>
</dbReference>
<evidence type="ECO:0000313" key="3">
    <source>
        <dbReference type="Proteomes" id="UP000503349"/>
    </source>
</evidence>
<reference evidence="2 3" key="1">
    <citation type="submission" date="2019-02" db="EMBL/GenBank/DDBJ databases">
        <title>Opniocepnalus argus genome.</title>
        <authorList>
            <person name="Zhou C."/>
            <person name="Xiao S."/>
        </authorList>
    </citation>
    <scope>NUCLEOTIDE SEQUENCE [LARGE SCALE GENOMIC DNA]</scope>
    <source>
        <strain evidence="2">OARG1902GOOAL</strain>
        <tissue evidence="2">Muscle</tissue>
    </source>
</reference>
<dbReference type="Proteomes" id="UP000503349">
    <property type="component" value="Chromosome 12"/>
</dbReference>
<protein>
    <submittedName>
        <fullName evidence="2">Uncharacterized protein</fullName>
    </submittedName>
</protein>
<gene>
    <name evidence="2" type="ORF">EXN66_Car013111</name>
</gene>
<keyword evidence="3" id="KW-1185">Reference proteome</keyword>
<accession>A0A6G1Q486</accession>
<feature type="compositionally biased region" description="Basic and acidic residues" evidence="1">
    <location>
        <begin position="72"/>
        <end position="92"/>
    </location>
</feature>
<sequence length="131" mass="14749">MPAKILREETKDGVGGNKRQVAEERKTTNGGQVLCLSTQRNNSAKRTEKGVELVGEQRQMRSEIDGICVGGKKQEERARMQTELGGRRETTKEMRYEKDLTVSAEVVGEEKAKSWSVQVEYRETTNNAAMQ</sequence>
<feature type="region of interest" description="Disordered" evidence="1">
    <location>
        <begin position="1"/>
        <end position="52"/>
    </location>
</feature>
<feature type="region of interest" description="Disordered" evidence="1">
    <location>
        <begin position="65"/>
        <end position="92"/>
    </location>
</feature>
<evidence type="ECO:0000313" key="2">
    <source>
        <dbReference type="EMBL" id="KAF3697431.1"/>
    </source>
</evidence>
<evidence type="ECO:0000256" key="1">
    <source>
        <dbReference type="SAM" id="MobiDB-lite"/>
    </source>
</evidence>